<protein>
    <submittedName>
        <fullName evidence="1">Uncharacterized protein</fullName>
    </submittedName>
</protein>
<evidence type="ECO:0000313" key="2">
    <source>
        <dbReference type="Proteomes" id="UP001265746"/>
    </source>
</evidence>
<dbReference type="AlphaFoldDB" id="A0AAD9W291"/>
<name>A0AAD9W291_PHOAM</name>
<dbReference type="EMBL" id="JAUJFL010000004">
    <property type="protein sequence ID" value="KAK2605468.1"/>
    <property type="molecule type" value="Genomic_DNA"/>
</dbReference>
<proteinExistence type="predicted"/>
<sequence length="205" mass="22615">MVCGAVSDFGHVRDGNFPTTQIAEAEMSRFVSGIDLVSEDYKIGSHAQRFLKRMDWGSGGKSFIIGTGGYVGVSPPSTRIGDEIFVIVGCQQPLVLRRCLNGANQYSVVGVCYVEGCARGEPLLGNLPDHIGFSWIEDTVRLGWSRRFENLWSGELFQEDPRLESLGVDLGEFRKRLSENPEATLNLAPEVLQKCIAGLQYIELI</sequence>
<evidence type="ECO:0000313" key="1">
    <source>
        <dbReference type="EMBL" id="KAK2605468.1"/>
    </source>
</evidence>
<organism evidence="1 2">
    <name type="scientific">Phomopsis amygdali</name>
    <name type="common">Fusicoccum amygdali</name>
    <dbReference type="NCBI Taxonomy" id="1214568"/>
    <lineage>
        <taxon>Eukaryota</taxon>
        <taxon>Fungi</taxon>
        <taxon>Dikarya</taxon>
        <taxon>Ascomycota</taxon>
        <taxon>Pezizomycotina</taxon>
        <taxon>Sordariomycetes</taxon>
        <taxon>Sordariomycetidae</taxon>
        <taxon>Diaporthales</taxon>
        <taxon>Diaporthaceae</taxon>
        <taxon>Diaporthe</taxon>
    </lineage>
</organism>
<keyword evidence="2" id="KW-1185">Reference proteome</keyword>
<dbReference type="Proteomes" id="UP001265746">
    <property type="component" value="Unassembled WGS sequence"/>
</dbReference>
<accession>A0AAD9W291</accession>
<reference evidence="1" key="1">
    <citation type="submission" date="2023-06" db="EMBL/GenBank/DDBJ databases">
        <authorList>
            <person name="Noh H."/>
        </authorList>
    </citation>
    <scope>NUCLEOTIDE SEQUENCE</scope>
    <source>
        <strain evidence="1">DUCC20226</strain>
    </source>
</reference>
<comment type="caution">
    <text evidence="1">The sequence shown here is derived from an EMBL/GenBank/DDBJ whole genome shotgun (WGS) entry which is preliminary data.</text>
</comment>
<dbReference type="Pfam" id="PF26639">
    <property type="entry name" value="Het-6_barrel"/>
    <property type="match status" value="1"/>
</dbReference>
<gene>
    <name evidence="1" type="ORF">N8I77_008302</name>
</gene>